<evidence type="ECO:0000313" key="1">
    <source>
        <dbReference type="Ensembl" id="ENSJHYP00000005394.1"/>
    </source>
</evidence>
<accession>A0A8C5IL52</accession>
<keyword evidence="2" id="KW-1185">Reference proteome</keyword>
<name>A0A8C5IL52_JUNHY</name>
<proteinExistence type="predicted"/>
<protein>
    <submittedName>
        <fullName evidence="1">MT-RNR2 like 11</fullName>
    </submittedName>
</protein>
<reference evidence="1" key="2">
    <citation type="submission" date="2025-09" db="UniProtKB">
        <authorList>
            <consortium name="Ensembl"/>
        </authorList>
    </citation>
    <scope>IDENTIFICATION</scope>
</reference>
<sequence length="24" mass="2654">MAKRGLNDLLQVMGEIDLPVQKQG</sequence>
<dbReference type="Ensembl" id="ENSJHYT00000006621.1">
    <property type="protein sequence ID" value="ENSJHYP00000005394.1"/>
    <property type="gene ID" value="ENSJHYG00000004403.1"/>
</dbReference>
<organism evidence="1 2">
    <name type="scientific">Junco hyemalis</name>
    <name type="common">Dark-eyed junco</name>
    <dbReference type="NCBI Taxonomy" id="40217"/>
    <lineage>
        <taxon>Eukaryota</taxon>
        <taxon>Metazoa</taxon>
        <taxon>Chordata</taxon>
        <taxon>Craniata</taxon>
        <taxon>Vertebrata</taxon>
        <taxon>Euteleostomi</taxon>
        <taxon>Archelosauria</taxon>
        <taxon>Archosauria</taxon>
        <taxon>Dinosauria</taxon>
        <taxon>Saurischia</taxon>
        <taxon>Theropoda</taxon>
        <taxon>Coelurosauria</taxon>
        <taxon>Aves</taxon>
        <taxon>Neognathae</taxon>
        <taxon>Neoaves</taxon>
        <taxon>Telluraves</taxon>
        <taxon>Australaves</taxon>
        <taxon>Passeriformes</taxon>
        <taxon>Passerellidae</taxon>
        <taxon>Junco</taxon>
    </lineage>
</organism>
<reference evidence="1" key="1">
    <citation type="submission" date="2025-08" db="UniProtKB">
        <authorList>
            <consortium name="Ensembl"/>
        </authorList>
    </citation>
    <scope>IDENTIFICATION</scope>
</reference>
<dbReference type="AlphaFoldDB" id="A0A8C5IL52"/>
<dbReference type="Proteomes" id="UP000694408">
    <property type="component" value="Unplaced"/>
</dbReference>
<evidence type="ECO:0000313" key="2">
    <source>
        <dbReference type="Proteomes" id="UP000694408"/>
    </source>
</evidence>